<protein>
    <recommendedName>
        <fullName evidence="1">40S ribosomal protein S26</fullName>
    </recommendedName>
</protein>
<dbReference type="GO" id="GO:0022627">
    <property type="term" value="C:cytosolic small ribosomal subunit"/>
    <property type="evidence" value="ECO:0007669"/>
    <property type="project" value="TreeGrafter"/>
</dbReference>
<dbReference type="InterPro" id="IPR000892">
    <property type="entry name" value="Ribosomal_eS26"/>
</dbReference>
<dbReference type="AlphaFoldDB" id="A0A8J5SQU3"/>
<evidence type="ECO:0000313" key="2">
    <source>
        <dbReference type="EMBL" id="KAG8078328.1"/>
    </source>
</evidence>
<dbReference type="Proteomes" id="UP000729402">
    <property type="component" value="Unassembled WGS sequence"/>
</dbReference>
<gene>
    <name evidence="2" type="ORF">GUJ93_ZPchr0007g5188</name>
</gene>
<name>A0A8J5SQU3_ZIZPA</name>
<keyword evidence="3" id="KW-1185">Reference proteome</keyword>
<reference evidence="2" key="1">
    <citation type="journal article" date="2021" name="bioRxiv">
        <title>Whole Genome Assembly and Annotation of Northern Wild Rice, Zizania palustris L., Supports a Whole Genome Duplication in the Zizania Genus.</title>
        <authorList>
            <person name="Haas M."/>
            <person name="Kono T."/>
            <person name="Macchietto M."/>
            <person name="Millas R."/>
            <person name="McGilp L."/>
            <person name="Shao M."/>
            <person name="Duquette J."/>
            <person name="Hirsch C.N."/>
            <person name="Kimball J."/>
        </authorList>
    </citation>
    <scope>NUCLEOTIDE SEQUENCE</scope>
    <source>
        <tissue evidence="2">Fresh leaf tissue</tissue>
    </source>
</reference>
<dbReference type="GO" id="GO:0003729">
    <property type="term" value="F:mRNA binding"/>
    <property type="evidence" value="ECO:0007669"/>
    <property type="project" value="TreeGrafter"/>
</dbReference>
<dbReference type="PANTHER" id="PTHR12538:SF1">
    <property type="entry name" value="SMALL RIBOSOMAL SUBUNIT PROTEIN ES26"/>
    <property type="match status" value="1"/>
</dbReference>
<dbReference type="EMBL" id="JAAALK010000282">
    <property type="protein sequence ID" value="KAG8078328.1"/>
    <property type="molecule type" value="Genomic_DNA"/>
</dbReference>
<dbReference type="OrthoDB" id="10262653at2759"/>
<organism evidence="2 3">
    <name type="scientific">Zizania palustris</name>
    <name type="common">Northern wild rice</name>
    <dbReference type="NCBI Taxonomy" id="103762"/>
    <lineage>
        <taxon>Eukaryota</taxon>
        <taxon>Viridiplantae</taxon>
        <taxon>Streptophyta</taxon>
        <taxon>Embryophyta</taxon>
        <taxon>Tracheophyta</taxon>
        <taxon>Spermatophyta</taxon>
        <taxon>Magnoliopsida</taxon>
        <taxon>Liliopsida</taxon>
        <taxon>Poales</taxon>
        <taxon>Poaceae</taxon>
        <taxon>BOP clade</taxon>
        <taxon>Oryzoideae</taxon>
        <taxon>Oryzeae</taxon>
        <taxon>Zizaniinae</taxon>
        <taxon>Zizania</taxon>
    </lineage>
</organism>
<keyword evidence="1" id="KW-0687">Ribonucleoprotein</keyword>
<proteinExistence type="inferred from homology"/>
<accession>A0A8J5SQU3</accession>
<evidence type="ECO:0000256" key="1">
    <source>
        <dbReference type="RuleBase" id="RU363128"/>
    </source>
</evidence>
<keyword evidence="1" id="KW-0689">Ribosomal protein</keyword>
<evidence type="ECO:0000313" key="3">
    <source>
        <dbReference type="Proteomes" id="UP000729402"/>
    </source>
</evidence>
<dbReference type="Pfam" id="PF01283">
    <property type="entry name" value="Ribosomal_S26e"/>
    <property type="match status" value="1"/>
</dbReference>
<sequence length="137" mass="15018">MTFKRSWNGGRNKHGRGHVKYIRCANCAKCCPKDKAIKRFQDMFCPSFTRRCITACPAPSMLTSSVSAPARPGGTDGHRNASAAGRKDLGAKVLVQVVVLRLLVLLPLPLPPLLAPDCLSSDLLFPSHLPKQFIIFF</sequence>
<reference evidence="2" key="2">
    <citation type="submission" date="2021-02" db="EMBL/GenBank/DDBJ databases">
        <authorList>
            <person name="Kimball J.A."/>
            <person name="Haas M.W."/>
            <person name="Macchietto M."/>
            <person name="Kono T."/>
            <person name="Duquette J."/>
            <person name="Shao M."/>
        </authorList>
    </citation>
    <scope>NUCLEOTIDE SEQUENCE</scope>
    <source>
        <tissue evidence="2">Fresh leaf tissue</tissue>
    </source>
</reference>
<dbReference type="GO" id="GO:0003735">
    <property type="term" value="F:structural constituent of ribosome"/>
    <property type="evidence" value="ECO:0007669"/>
    <property type="project" value="InterPro"/>
</dbReference>
<dbReference type="PANTHER" id="PTHR12538">
    <property type="entry name" value="40S RIBOSOMAL PROTEIN S26"/>
    <property type="match status" value="1"/>
</dbReference>
<comment type="similarity">
    <text evidence="1">Belongs to the eukaryotic ribosomal protein eS26 family.</text>
</comment>
<dbReference type="GO" id="GO:0006412">
    <property type="term" value="P:translation"/>
    <property type="evidence" value="ECO:0007669"/>
    <property type="project" value="InterPro"/>
</dbReference>
<comment type="caution">
    <text evidence="2">The sequence shown here is derived from an EMBL/GenBank/DDBJ whole genome shotgun (WGS) entry which is preliminary data.</text>
</comment>